<gene>
    <name evidence="9" type="ORF">ACFQPE_15970</name>
</gene>
<keyword evidence="3" id="KW-1003">Cell membrane</keyword>
<comment type="similarity">
    <text evidence="7">Belongs to the binding-protein-dependent transport system permease family.</text>
</comment>
<keyword evidence="5 7" id="KW-1133">Transmembrane helix</keyword>
<feature type="transmembrane region" description="Helical" evidence="7">
    <location>
        <begin position="202"/>
        <end position="224"/>
    </location>
</feature>
<feature type="transmembrane region" description="Helical" evidence="7">
    <location>
        <begin position="244"/>
        <end position="267"/>
    </location>
</feature>
<dbReference type="InterPro" id="IPR000515">
    <property type="entry name" value="MetI-like"/>
</dbReference>
<keyword evidence="2 7" id="KW-0813">Transport</keyword>
<dbReference type="PROSITE" id="PS50928">
    <property type="entry name" value="ABC_TM1"/>
    <property type="match status" value="1"/>
</dbReference>
<dbReference type="EMBL" id="JBHTBF010000003">
    <property type="protein sequence ID" value="MFC7318279.1"/>
    <property type="molecule type" value="Genomic_DNA"/>
</dbReference>
<feature type="domain" description="ABC transmembrane type-1" evidence="8">
    <location>
        <begin position="77"/>
        <end position="268"/>
    </location>
</feature>
<organism evidence="9 10">
    <name type="scientific">Halomarina halobia</name>
    <dbReference type="NCBI Taxonomy" id="3033386"/>
    <lineage>
        <taxon>Archaea</taxon>
        <taxon>Methanobacteriati</taxon>
        <taxon>Methanobacteriota</taxon>
        <taxon>Stenosarchaea group</taxon>
        <taxon>Halobacteria</taxon>
        <taxon>Halobacteriales</taxon>
        <taxon>Natronomonadaceae</taxon>
        <taxon>Halomarina</taxon>
    </lineage>
</organism>
<dbReference type="Gene3D" id="1.10.3720.10">
    <property type="entry name" value="MetI-like"/>
    <property type="match status" value="1"/>
</dbReference>
<evidence type="ECO:0000256" key="7">
    <source>
        <dbReference type="RuleBase" id="RU363032"/>
    </source>
</evidence>
<comment type="subcellular location">
    <subcellularLocation>
        <location evidence="1 7">Cell membrane</location>
        <topology evidence="1 7">Multi-pass membrane protein</topology>
    </subcellularLocation>
</comment>
<dbReference type="SUPFAM" id="SSF161098">
    <property type="entry name" value="MetI-like"/>
    <property type="match status" value="1"/>
</dbReference>
<evidence type="ECO:0000313" key="9">
    <source>
        <dbReference type="EMBL" id="MFC7318279.1"/>
    </source>
</evidence>
<proteinExistence type="inferred from homology"/>
<evidence type="ECO:0000256" key="5">
    <source>
        <dbReference type="ARBA" id="ARBA00022989"/>
    </source>
</evidence>
<evidence type="ECO:0000256" key="4">
    <source>
        <dbReference type="ARBA" id="ARBA00022692"/>
    </source>
</evidence>
<dbReference type="GO" id="GO:0005886">
    <property type="term" value="C:plasma membrane"/>
    <property type="evidence" value="ECO:0007669"/>
    <property type="project" value="UniProtKB-SubCell"/>
</dbReference>
<dbReference type="InterPro" id="IPR035906">
    <property type="entry name" value="MetI-like_sf"/>
</dbReference>
<dbReference type="CDD" id="cd06261">
    <property type="entry name" value="TM_PBP2"/>
    <property type="match status" value="1"/>
</dbReference>
<dbReference type="Pfam" id="PF00528">
    <property type="entry name" value="BPD_transp_1"/>
    <property type="match status" value="1"/>
</dbReference>
<evidence type="ECO:0000313" key="10">
    <source>
        <dbReference type="Proteomes" id="UP001596547"/>
    </source>
</evidence>
<feature type="transmembrane region" description="Helical" evidence="7">
    <location>
        <begin position="115"/>
        <end position="136"/>
    </location>
</feature>
<feature type="transmembrane region" description="Helical" evidence="7">
    <location>
        <begin position="76"/>
        <end position="103"/>
    </location>
</feature>
<accession>A0ABD6AE58</accession>
<evidence type="ECO:0000256" key="3">
    <source>
        <dbReference type="ARBA" id="ARBA00022475"/>
    </source>
</evidence>
<dbReference type="AlphaFoldDB" id="A0ABD6AE58"/>
<name>A0ABD6AE58_9EURY</name>
<keyword evidence="4 7" id="KW-0812">Transmembrane</keyword>
<protein>
    <submittedName>
        <fullName evidence="9">Carbohydrate ABC transporter permease</fullName>
    </submittedName>
</protein>
<keyword evidence="6 7" id="KW-0472">Membrane</keyword>
<dbReference type="PANTHER" id="PTHR32243">
    <property type="entry name" value="MALTOSE TRANSPORT SYSTEM PERMEASE-RELATED"/>
    <property type="match status" value="1"/>
</dbReference>
<dbReference type="InterPro" id="IPR050901">
    <property type="entry name" value="BP-dep_ABC_trans_perm"/>
</dbReference>
<dbReference type="GeneID" id="79317548"/>
<evidence type="ECO:0000256" key="1">
    <source>
        <dbReference type="ARBA" id="ARBA00004651"/>
    </source>
</evidence>
<dbReference type="Proteomes" id="UP001596547">
    <property type="component" value="Unassembled WGS sequence"/>
</dbReference>
<sequence length="282" mass="31658">MSGANAEYESKARRYLRYLLAYGLLGLVLFPLFWIVSSSLKPPATIFSAPPKLFPAPGELTFQHYRAVLDGPMMNYFLNSVIVTLTTMVLSVVLSVFAGYGWAKFEFRGSTFTSTFVILSRIFPIVVILVPLFQILKTLGLLNTHPGLVLSYFVYTLPLTAWMLKGFFENIPDNVIRAARVDGFSELQIFVEIVLPMVRPGIIATALFSVVIAWQELLLALTFLQDDSLYTMPVALLSLTNQYTIKWGLMMAMSFIFMLPVAILFLLTQNYFIKGITGRSSL</sequence>
<feature type="transmembrane region" description="Helical" evidence="7">
    <location>
        <begin position="15"/>
        <end position="36"/>
    </location>
</feature>
<dbReference type="RefSeq" id="WP_276305930.1">
    <property type="nucleotide sequence ID" value="NZ_CP119993.1"/>
</dbReference>
<feature type="transmembrane region" description="Helical" evidence="7">
    <location>
        <begin position="148"/>
        <end position="168"/>
    </location>
</feature>
<comment type="caution">
    <text evidence="9">The sequence shown here is derived from an EMBL/GenBank/DDBJ whole genome shotgun (WGS) entry which is preliminary data.</text>
</comment>
<dbReference type="PANTHER" id="PTHR32243:SF18">
    <property type="entry name" value="INNER MEMBRANE ABC TRANSPORTER PERMEASE PROTEIN YCJP"/>
    <property type="match status" value="1"/>
</dbReference>
<evidence type="ECO:0000256" key="2">
    <source>
        <dbReference type="ARBA" id="ARBA00022448"/>
    </source>
</evidence>
<keyword evidence="10" id="KW-1185">Reference proteome</keyword>
<evidence type="ECO:0000259" key="8">
    <source>
        <dbReference type="PROSITE" id="PS50928"/>
    </source>
</evidence>
<evidence type="ECO:0000256" key="6">
    <source>
        <dbReference type="ARBA" id="ARBA00023136"/>
    </source>
</evidence>
<reference evidence="9 10" key="1">
    <citation type="journal article" date="2019" name="Int. J. Syst. Evol. Microbiol.">
        <title>The Global Catalogue of Microorganisms (GCM) 10K type strain sequencing project: providing services to taxonomists for standard genome sequencing and annotation.</title>
        <authorList>
            <consortium name="The Broad Institute Genomics Platform"/>
            <consortium name="The Broad Institute Genome Sequencing Center for Infectious Disease"/>
            <person name="Wu L."/>
            <person name="Ma J."/>
        </authorList>
    </citation>
    <scope>NUCLEOTIDE SEQUENCE [LARGE SCALE GENOMIC DNA]</scope>
    <source>
        <strain evidence="9 10">PSR21</strain>
    </source>
</reference>